<dbReference type="EMBL" id="CAJNOM010000908">
    <property type="protein sequence ID" value="CAF1577188.1"/>
    <property type="molecule type" value="Genomic_DNA"/>
</dbReference>
<gene>
    <name evidence="2" type="ORF">BJG266_LOCUS32369</name>
    <name evidence="1" type="ORF">QVE165_LOCUS26474</name>
    <name evidence="3" type="ORF">QVE165_LOCUS49552</name>
</gene>
<dbReference type="EMBL" id="CAJNOM010000197">
    <property type="protein sequence ID" value="CAF1213052.1"/>
    <property type="molecule type" value="Genomic_DNA"/>
</dbReference>
<dbReference type="OrthoDB" id="10167326at2759"/>
<dbReference type="AlphaFoldDB" id="A0A814XA67"/>
<organism evidence="1 4">
    <name type="scientific">Adineta steineri</name>
    <dbReference type="NCBI Taxonomy" id="433720"/>
    <lineage>
        <taxon>Eukaryota</taxon>
        <taxon>Metazoa</taxon>
        <taxon>Spiralia</taxon>
        <taxon>Gnathifera</taxon>
        <taxon>Rotifera</taxon>
        <taxon>Eurotatoria</taxon>
        <taxon>Bdelloidea</taxon>
        <taxon>Adinetida</taxon>
        <taxon>Adinetidae</taxon>
        <taxon>Adineta</taxon>
    </lineage>
</organism>
<proteinExistence type="predicted"/>
<dbReference type="Proteomes" id="UP000663877">
    <property type="component" value="Unassembled WGS sequence"/>
</dbReference>
<dbReference type="EMBL" id="CAJNOI010000537">
    <property type="protein sequence ID" value="CAF1302649.1"/>
    <property type="molecule type" value="Genomic_DNA"/>
</dbReference>
<reference evidence="1" key="1">
    <citation type="submission" date="2021-02" db="EMBL/GenBank/DDBJ databases">
        <authorList>
            <person name="Nowell W R."/>
        </authorList>
    </citation>
    <scope>NUCLEOTIDE SEQUENCE</scope>
</reference>
<comment type="caution">
    <text evidence="1">The sequence shown here is derived from an EMBL/GenBank/DDBJ whole genome shotgun (WGS) entry which is preliminary data.</text>
</comment>
<keyword evidence="4" id="KW-1185">Reference proteome</keyword>
<accession>A0A814XA67</accession>
<evidence type="ECO:0000313" key="2">
    <source>
        <dbReference type="EMBL" id="CAF1302649.1"/>
    </source>
</evidence>
<evidence type="ECO:0000313" key="1">
    <source>
        <dbReference type="EMBL" id="CAF1213052.1"/>
    </source>
</evidence>
<feature type="non-terminal residue" evidence="1">
    <location>
        <position position="1"/>
    </location>
</feature>
<dbReference type="Proteomes" id="UP000663832">
    <property type="component" value="Unassembled WGS sequence"/>
</dbReference>
<name>A0A814XA67_9BILA</name>
<evidence type="ECO:0000313" key="3">
    <source>
        <dbReference type="EMBL" id="CAF1577188.1"/>
    </source>
</evidence>
<evidence type="ECO:0000313" key="4">
    <source>
        <dbReference type="Proteomes" id="UP000663832"/>
    </source>
</evidence>
<sequence length="62" mass="6995">PDICPCSDSIDICLCCIPLNLLCCCLPCSRPPRDRIIYVPAAQPMYPTHGHGYIIREPMSRY</sequence>
<protein>
    <submittedName>
        <fullName evidence="1">Uncharacterized protein</fullName>
    </submittedName>
</protein>